<proteinExistence type="inferred from homology"/>
<comment type="similarity">
    <text evidence="1 8">Belongs to the transcriptional regulatory CopG/NikR family.</text>
</comment>
<keyword evidence="3 8" id="KW-0479">Metal-binding</keyword>
<dbReference type="NCBIfam" id="NF002815">
    <property type="entry name" value="PRK02967.1"/>
    <property type="match status" value="1"/>
</dbReference>
<keyword evidence="6 8" id="KW-0804">Transcription</keyword>
<dbReference type="InterPro" id="IPR022988">
    <property type="entry name" value="Ni_resp_reg_NikR"/>
</dbReference>
<feature type="binding site" evidence="8">
    <location>
        <position position="90"/>
    </location>
    <ligand>
        <name>Ni(2+)</name>
        <dbReference type="ChEBI" id="CHEBI:49786"/>
    </ligand>
</feature>
<evidence type="ECO:0000256" key="7">
    <source>
        <dbReference type="ARBA" id="ARBA00024723"/>
    </source>
</evidence>
<feature type="domain" description="Ribbon-helix-helix protein CopG" evidence="10">
    <location>
        <begin position="3"/>
        <end position="41"/>
    </location>
</feature>
<dbReference type="Gene3D" id="3.30.70.1150">
    <property type="entry name" value="ACT-like. Chain A, domain 2"/>
    <property type="match status" value="1"/>
</dbReference>
<feature type="binding site" evidence="8">
    <location>
        <position position="96"/>
    </location>
    <ligand>
        <name>Ni(2+)</name>
        <dbReference type="ChEBI" id="CHEBI:49786"/>
    </ligand>
</feature>
<dbReference type="EMBL" id="JAFCLK010000032">
    <property type="protein sequence ID" value="MBR1139668.1"/>
    <property type="molecule type" value="Genomic_DNA"/>
</dbReference>
<dbReference type="NCBIfam" id="TIGR02793">
    <property type="entry name" value="nikR"/>
    <property type="match status" value="1"/>
</dbReference>
<dbReference type="InterPro" id="IPR050192">
    <property type="entry name" value="CopG/NikR_regulator"/>
</dbReference>
<dbReference type="InterPro" id="IPR045865">
    <property type="entry name" value="ACT-like_dom_sf"/>
</dbReference>
<evidence type="ECO:0000256" key="5">
    <source>
        <dbReference type="ARBA" id="ARBA00023125"/>
    </source>
</evidence>
<evidence type="ECO:0000256" key="2">
    <source>
        <dbReference type="ARBA" id="ARBA00022596"/>
    </source>
</evidence>
<reference evidence="13" key="1">
    <citation type="journal article" date="2021" name="ISME J.">
        <title>Evolutionary origin and ecological implication of a unique nif island in free-living Bradyrhizobium lineages.</title>
        <authorList>
            <person name="Tao J."/>
        </authorList>
    </citation>
    <scope>NUCLEOTIDE SEQUENCE [LARGE SCALE GENOMIC DNA]</scope>
    <source>
        <strain evidence="13">SZCCT0094</strain>
    </source>
</reference>
<dbReference type="InterPro" id="IPR002145">
    <property type="entry name" value="CopG"/>
</dbReference>
<evidence type="ECO:0000256" key="8">
    <source>
        <dbReference type="HAMAP-Rule" id="MF_00476"/>
    </source>
</evidence>
<evidence type="ECO:0000313" key="12">
    <source>
        <dbReference type="EMBL" id="MBR1139668.1"/>
    </source>
</evidence>
<dbReference type="Gene3D" id="1.10.1220.10">
    <property type="entry name" value="Met repressor-like"/>
    <property type="match status" value="1"/>
</dbReference>
<evidence type="ECO:0000259" key="11">
    <source>
        <dbReference type="Pfam" id="PF08753"/>
    </source>
</evidence>
<dbReference type="InterPro" id="IPR014160">
    <property type="entry name" value="Nickel_NikR_proteobac"/>
</dbReference>
<evidence type="ECO:0000256" key="1">
    <source>
        <dbReference type="ARBA" id="ARBA00008478"/>
    </source>
</evidence>
<keyword evidence="13" id="KW-1185">Reference proteome</keyword>
<protein>
    <recommendedName>
        <fullName evidence="8">Putative nickel-responsive regulator</fullName>
    </recommendedName>
</protein>
<evidence type="ECO:0000256" key="3">
    <source>
        <dbReference type="ARBA" id="ARBA00022723"/>
    </source>
</evidence>
<dbReference type="Proteomes" id="UP001314635">
    <property type="component" value="Unassembled WGS sequence"/>
</dbReference>
<feature type="domain" description="Transcription factor NikR nickel binding C-terminal" evidence="11">
    <location>
        <begin position="54"/>
        <end position="129"/>
    </location>
</feature>
<feature type="compositionally biased region" description="Basic residues" evidence="9">
    <location>
        <begin position="141"/>
        <end position="167"/>
    </location>
</feature>
<dbReference type="InterPro" id="IPR013321">
    <property type="entry name" value="Arc_rbn_hlx_hlx"/>
</dbReference>
<evidence type="ECO:0000256" key="9">
    <source>
        <dbReference type="SAM" id="MobiDB-lite"/>
    </source>
</evidence>
<dbReference type="Pfam" id="PF08753">
    <property type="entry name" value="NikR_C"/>
    <property type="match status" value="1"/>
</dbReference>
<comment type="caution">
    <text evidence="12">The sequence shown here is derived from an EMBL/GenBank/DDBJ whole genome shotgun (WGS) entry which is preliminary data.</text>
</comment>
<comment type="function">
    <text evidence="8">Transcriptional regulator.</text>
</comment>
<accession>A0ABS5GEB0</accession>
<keyword evidence="2 8" id="KW-0533">Nickel</keyword>
<evidence type="ECO:0000259" key="10">
    <source>
        <dbReference type="Pfam" id="PF01402"/>
    </source>
</evidence>
<dbReference type="InterPro" id="IPR010985">
    <property type="entry name" value="Ribbon_hlx_hlx"/>
</dbReference>
<dbReference type="SUPFAM" id="SSF55021">
    <property type="entry name" value="ACT-like"/>
    <property type="match status" value="1"/>
</dbReference>
<keyword evidence="5 8" id="KW-0238">DNA-binding</keyword>
<dbReference type="SUPFAM" id="SSF47598">
    <property type="entry name" value="Ribbon-helix-helix"/>
    <property type="match status" value="1"/>
</dbReference>
<feature type="region of interest" description="Disordered" evidence="9">
    <location>
        <begin position="137"/>
        <end position="167"/>
    </location>
</feature>
<keyword evidence="4 8" id="KW-0805">Transcription regulation</keyword>
<dbReference type="RefSeq" id="WP_172235754.1">
    <property type="nucleotide sequence ID" value="NZ_JABFDP010000003.1"/>
</dbReference>
<dbReference type="HAMAP" id="MF_00476">
    <property type="entry name" value="NikR"/>
    <property type="match status" value="1"/>
</dbReference>
<feature type="binding site" evidence="8">
    <location>
        <position position="77"/>
    </location>
    <ligand>
        <name>Ni(2+)</name>
        <dbReference type="ChEBI" id="CHEBI:49786"/>
    </ligand>
</feature>
<dbReference type="InterPro" id="IPR014864">
    <property type="entry name" value="TF_NikR_Ni-bd_C"/>
</dbReference>
<dbReference type="NCBIfam" id="NF003381">
    <property type="entry name" value="PRK04460.1"/>
    <property type="match status" value="1"/>
</dbReference>
<evidence type="ECO:0000256" key="6">
    <source>
        <dbReference type="ARBA" id="ARBA00023163"/>
    </source>
</evidence>
<sequence>MQRLTITIDDDLLAEVDDFMARRGYDNRSEAFRDLLRSGLESADNTCTDSRQCIATLSYVYDHAARELPKRLTQEAHDHSGLAQATLHVHIDQESCLEVTVLKGERREVKAFADHVIAERGVRHGHVALMPIDAAADHGHAHTQSHSHSHSSSHSHSHSHATKSGKK</sequence>
<dbReference type="PANTHER" id="PTHR34719:SF2">
    <property type="entry name" value="NICKEL-RESPONSIVE REGULATOR"/>
    <property type="match status" value="1"/>
</dbReference>
<feature type="binding site" evidence="8">
    <location>
        <position position="88"/>
    </location>
    <ligand>
        <name>Ni(2+)</name>
        <dbReference type="ChEBI" id="CHEBI:49786"/>
    </ligand>
</feature>
<gene>
    <name evidence="12" type="primary">nikR</name>
    <name evidence="12" type="ORF">JQ619_28320</name>
</gene>
<dbReference type="Pfam" id="PF01402">
    <property type="entry name" value="RHH_1"/>
    <property type="match status" value="1"/>
</dbReference>
<dbReference type="PANTHER" id="PTHR34719">
    <property type="entry name" value="NICKEL-RESPONSIVE REGULATOR"/>
    <property type="match status" value="1"/>
</dbReference>
<organism evidence="12 13">
    <name type="scientific">Bradyrhizobium denitrificans</name>
    <dbReference type="NCBI Taxonomy" id="2734912"/>
    <lineage>
        <taxon>Bacteria</taxon>
        <taxon>Pseudomonadati</taxon>
        <taxon>Pseudomonadota</taxon>
        <taxon>Alphaproteobacteria</taxon>
        <taxon>Hyphomicrobiales</taxon>
        <taxon>Nitrobacteraceae</taxon>
        <taxon>Bradyrhizobium</taxon>
    </lineage>
</organism>
<dbReference type="InterPro" id="IPR027271">
    <property type="entry name" value="Acetolactate_synth/TF_NikR_C"/>
</dbReference>
<evidence type="ECO:0000313" key="13">
    <source>
        <dbReference type="Proteomes" id="UP001314635"/>
    </source>
</evidence>
<name>A0ABS5GEB0_9BRAD</name>
<comment type="function">
    <text evidence="7">Transcriptional repressor of the nikABCDE operon. Is active in the presence of excessive concentrations of intracellular nickel.</text>
</comment>
<comment type="cofactor">
    <cofactor evidence="8">
        <name>Ni(2+)</name>
        <dbReference type="ChEBI" id="CHEBI:49786"/>
    </cofactor>
    <text evidence="8">Binds 1 nickel ion per subunit.</text>
</comment>
<evidence type="ECO:0000256" key="4">
    <source>
        <dbReference type="ARBA" id="ARBA00023015"/>
    </source>
</evidence>
<dbReference type="CDD" id="cd22231">
    <property type="entry name" value="RHH_NikR_HicB-like"/>
    <property type="match status" value="1"/>
</dbReference>